<evidence type="ECO:0000256" key="13">
    <source>
        <dbReference type="ARBA" id="ARBA00036634"/>
    </source>
</evidence>
<feature type="non-terminal residue" evidence="18">
    <location>
        <position position="1"/>
    </location>
</feature>
<evidence type="ECO:0000256" key="4">
    <source>
        <dbReference type="ARBA" id="ARBA00022475"/>
    </source>
</evidence>
<keyword evidence="11" id="KW-1015">Disulfide bond</keyword>
<evidence type="ECO:0000313" key="18">
    <source>
        <dbReference type="EMBL" id="KAG5455032.1"/>
    </source>
</evidence>
<feature type="compositionally biased region" description="Polar residues" evidence="15">
    <location>
        <begin position="484"/>
        <end position="498"/>
    </location>
</feature>
<feature type="compositionally biased region" description="Basic and acidic residues" evidence="15">
    <location>
        <begin position="399"/>
        <end position="408"/>
    </location>
</feature>
<feature type="compositionally biased region" description="Basic residues" evidence="15">
    <location>
        <begin position="142"/>
        <end position="154"/>
    </location>
</feature>
<dbReference type="PANTHER" id="PTHR12127:SF7">
    <property type="entry name" value="SD02261P"/>
    <property type="match status" value="1"/>
</dbReference>
<dbReference type="Pfam" id="PF00778">
    <property type="entry name" value="DIX"/>
    <property type="match status" value="1"/>
</dbReference>
<reference evidence="18 19" key="2">
    <citation type="journal article" date="2021" name="Genomics">
        <title>High-quality reference genome for Clonorchis sinensis.</title>
        <authorList>
            <person name="Young N.D."/>
            <person name="Stroehlein A.J."/>
            <person name="Kinkar L."/>
            <person name="Wang T."/>
            <person name="Sohn W.M."/>
            <person name="Chang B.C.H."/>
            <person name="Kaur P."/>
            <person name="Weisz D."/>
            <person name="Dudchenko O."/>
            <person name="Aiden E.L."/>
            <person name="Korhonen P.K."/>
            <person name="Gasser R.B."/>
        </authorList>
    </citation>
    <scope>NUCLEOTIDE SEQUENCE [LARGE SCALE GENOMIC DNA]</scope>
    <source>
        <strain evidence="18">Cs-k2</strain>
    </source>
</reference>
<feature type="compositionally biased region" description="Polar residues" evidence="15">
    <location>
        <begin position="109"/>
        <end position="139"/>
    </location>
</feature>
<comment type="subcellular location">
    <subcellularLocation>
        <location evidence="2">Cell membrane</location>
        <topology evidence="2">Multi-pass membrane protein</topology>
    </subcellularLocation>
    <subcellularLocation>
        <location evidence="1">Endosome membrane</location>
        <topology evidence="1">Multi-pass membrane protein</topology>
    </subcellularLocation>
</comment>
<feature type="region of interest" description="Disordered" evidence="15">
    <location>
        <begin position="336"/>
        <end position="355"/>
    </location>
</feature>
<gene>
    <name evidence="18" type="ORF">CSKR_203791</name>
</gene>
<dbReference type="GO" id="GO:0072345">
    <property type="term" value="F:NAADP-sensitive calcium-release channel activity"/>
    <property type="evidence" value="ECO:0007669"/>
    <property type="project" value="TreeGrafter"/>
</dbReference>
<keyword evidence="19" id="KW-1185">Reference proteome</keyword>
<dbReference type="GO" id="GO:0005886">
    <property type="term" value="C:plasma membrane"/>
    <property type="evidence" value="ECO:0007669"/>
    <property type="project" value="UniProtKB-SubCell"/>
</dbReference>
<feature type="region of interest" description="Disordered" evidence="15">
    <location>
        <begin position="228"/>
        <end position="259"/>
    </location>
</feature>
<evidence type="ECO:0000256" key="5">
    <source>
        <dbReference type="ARBA" id="ARBA00022687"/>
    </source>
</evidence>
<dbReference type="Pfam" id="PF08833">
    <property type="entry name" value="Axin_b-cat_bind"/>
    <property type="match status" value="1"/>
</dbReference>
<feature type="transmembrane region" description="Helical" evidence="16">
    <location>
        <begin position="1077"/>
        <end position="1099"/>
    </location>
</feature>
<feature type="compositionally biased region" description="Gly residues" evidence="15">
    <location>
        <begin position="344"/>
        <end position="355"/>
    </location>
</feature>
<keyword evidence="5 14" id="KW-0879">Wnt signaling pathway</keyword>
<organism evidence="18 19">
    <name type="scientific">Clonorchis sinensis</name>
    <name type="common">Chinese liver fluke</name>
    <dbReference type="NCBI Taxonomy" id="79923"/>
    <lineage>
        <taxon>Eukaryota</taxon>
        <taxon>Metazoa</taxon>
        <taxon>Spiralia</taxon>
        <taxon>Lophotrochozoa</taxon>
        <taxon>Platyhelminthes</taxon>
        <taxon>Trematoda</taxon>
        <taxon>Digenea</taxon>
        <taxon>Opisthorchiida</taxon>
        <taxon>Opisthorchiata</taxon>
        <taxon>Opisthorchiidae</taxon>
        <taxon>Clonorchis</taxon>
    </lineage>
</organism>
<dbReference type="InterPro" id="IPR001158">
    <property type="entry name" value="DIX"/>
</dbReference>
<keyword evidence="12" id="KW-0407">Ion channel</keyword>
<reference evidence="18 19" key="1">
    <citation type="journal article" date="2018" name="Biotechnol. Adv.">
        <title>Improved genomic resources and new bioinformatic workflow for the carcinogenic parasite Clonorchis sinensis: Biotechnological implications.</title>
        <authorList>
            <person name="Wang D."/>
            <person name="Korhonen P.K."/>
            <person name="Gasser R.B."/>
            <person name="Young N.D."/>
        </authorList>
    </citation>
    <scope>NUCLEOTIDE SEQUENCE [LARGE SCALE GENOMIC DNA]</scope>
    <source>
        <strain evidence="18">Cs-k2</strain>
    </source>
</reference>
<feature type="transmembrane region" description="Helical" evidence="16">
    <location>
        <begin position="1006"/>
        <end position="1026"/>
    </location>
</feature>
<evidence type="ECO:0000256" key="3">
    <source>
        <dbReference type="ARBA" id="ARBA00022448"/>
    </source>
</evidence>
<feature type="compositionally biased region" description="Polar residues" evidence="15">
    <location>
        <begin position="238"/>
        <end position="250"/>
    </location>
</feature>
<dbReference type="Pfam" id="PF21381">
    <property type="entry name" value="MCLN_ECD"/>
    <property type="match status" value="1"/>
</dbReference>
<dbReference type="SUPFAM" id="SSF54236">
    <property type="entry name" value="Ubiquitin-like"/>
    <property type="match status" value="1"/>
</dbReference>
<accession>A0A8T1N216</accession>
<evidence type="ECO:0000256" key="2">
    <source>
        <dbReference type="ARBA" id="ARBA00004651"/>
    </source>
</evidence>
<evidence type="ECO:0000256" key="12">
    <source>
        <dbReference type="ARBA" id="ARBA00023303"/>
    </source>
</evidence>
<dbReference type="PROSITE" id="PS50841">
    <property type="entry name" value="DIX"/>
    <property type="match status" value="1"/>
</dbReference>
<keyword evidence="3" id="KW-0813">Transport</keyword>
<feature type="transmembrane region" description="Helical" evidence="16">
    <location>
        <begin position="950"/>
        <end position="974"/>
    </location>
</feature>
<feature type="compositionally biased region" description="Low complexity" evidence="15">
    <location>
        <begin position="409"/>
        <end position="422"/>
    </location>
</feature>
<proteinExistence type="predicted"/>
<keyword evidence="10 16" id="KW-0472">Membrane</keyword>
<dbReference type="InterPro" id="IPR039031">
    <property type="entry name" value="Mucolipin"/>
</dbReference>
<feature type="transmembrane region" description="Helical" evidence="16">
    <location>
        <begin position="1038"/>
        <end position="1057"/>
    </location>
</feature>
<evidence type="ECO:0000256" key="16">
    <source>
        <dbReference type="SAM" id="Phobius"/>
    </source>
</evidence>
<dbReference type="OrthoDB" id="263481at2759"/>
<evidence type="ECO:0000256" key="11">
    <source>
        <dbReference type="ARBA" id="ARBA00023157"/>
    </source>
</evidence>
<comment type="catalytic activity">
    <reaction evidence="13">
        <text>Ca(2+)(in) = Ca(2+)(out)</text>
        <dbReference type="Rhea" id="RHEA:29671"/>
        <dbReference type="ChEBI" id="CHEBI:29108"/>
    </reaction>
</comment>
<keyword evidence="9" id="KW-0406">Ion transport</keyword>
<dbReference type="InterPro" id="IPR049134">
    <property type="entry name" value="MCLN_ECD"/>
</dbReference>
<feature type="compositionally biased region" description="Polar residues" evidence="15">
    <location>
        <begin position="467"/>
        <end position="478"/>
    </location>
</feature>
<feature type="region of interest" description="Disordered" evidence="15">
    <location>
        <begin position="1"/>
        <end position="60"/>
    </location>
</feature>
<feature type="compositionally biased region" description="Low complexity" evidence="15">
    <location>
        <begin position="30"/>
        <end position="56"/>
    </location>
</feature>
<comment type="caution">
    <text evidence="18">The sequence shown here is derived from an EMBL/GenBank/DDBJ whole genome shotgun (WGS) entry which is preliminary data.</text>
</comment>
<feature type="transmembrane region" description="Helical" evidence="16">
    <location>
        <begin position="1146"/>
        <end position="1168"/>
    </location>
</feature>
<keyword evidence="8 16" id="KW-1133">Transmembrane helix</keyword>
<keyword evidence="4" id="KW-1003">Cell membrane</keyword>
<evidence type="ECO:0000256" key="14">
    <source>
        <dbReference type="PROSITE-ProRule" id="PRU00069"/>
    </source>
</evidence>
<dbReference type="Gene3D" id="1.10.287.70">
    <property type="match status" value="1"/>
</dbReference>
<feature type="region of interest" description="Disordered" evidence="15">
    <location>
        <begin position="461"/>
        <end position="501"/>
    </location>
</feature>
<evidence type="ECO:0000313" key="19">
    <source>
        <dbReference type="Proteomes" id="UP000286415"/>
    </source>
</evidence>
<name>A0A8T1N216_CLOSI</name>
<dbReference type="PANTHER" id="PTHR12127">
    <property type="entry name" value="MUCOLIPIN"/>
    <property type="match status" value="1"/>
</dbReference>
<dbReference type="EMBL" id="NIRI02000005">
    <property type="protein sequence ID" value="KAG5455032.1"/>
    <property type="molecule type" value="Genomic_DNA"/>
</dbReference>
<evidence type="ECO:0000256" key="1">
    <source>
        <dbReference type="ARBA" id="ARBA00004337"/>
    </source>
</evidence>
<dbReference type="InterPro" id="IPR013122">
    <property type="entry name" value="PKD1_2_channel"/>
</dbReference>
<dbReference type="SMART" id="SM00021">
    <property type="entry name" value="DAX"/>
    <property type="match status" value="1"/>
</dbReference>
<dbReference type="InterPro" id="IPR014936">
    <property type="entry name" value="Axin_b-cat-bd"/>
</dbReference>
<dbReference type="InterPro" id="IPR038207">
    <property type="entry name" value="DIX_dom_sf"/>
</dbReference>
<dbReference type="GO" id="GO:0005765">
    <property type="term" value="C:lysosomal membrane"/>
    <property type="evidence" value="ECO:0007669"/>
    <property type="project" value="TreeGrafter"/>
</dbReference>
<evidence type="ECO:0000259" key="17">
    <source>
        <dbReference type="PROSITE" id="PS50841"/>
    </source>
</evidence>
<evidence type="ECO:0000256" key="15">
    <source>
        <dbReference type="SAM" id="MobiDB-lite"/>
    </source>
</evidence>
<dbReference type="Proteomes" id="UP000286415">
    <property type="component" value="Unassembled WGS sequence"/>
</dbReference>
<sequence length="1349" mass="149250">DGGGTRLWHSFGHRHPASHSYHQSDRHTQQHQPQPQQQSHNQSTAAPQPSAPAAPSLRGQSADYPHLAECSECVCTHHRATVTSLSSPIPFVTSPRPAFPTRDGLGHSQRPTGLDTATGTSMTQSQVGQRMQPVQTTDHQPGRSHTKHQRRAVRRGVSGWRSGDRSKSAAVPVVGDALPEPVTSKTTVSRSHNLAERDPQAFFRVLSEKLQHVLDNQLATERLDRIMTDTSPVPPHSTGDQTTDVLTTADKQPDPTEDTTIASSASMAVSTAAAPELAVPTTVPDARQSGLAVSSLLQRPWADRLLAAARIHENTRDNAQAILEDHCSRIWAASADRTPTSSGSGSGGAGGGEVGVLGSAGTNTLMTETDNAVRLYELGCRSLEPAFHLKTHQPVTHAKQNEVEDGSRSLHSPRSRSSSRCSEVAGNPLQSTRSRHHALLPSGKEGEMWPSDSMVAASGVQPGAPLGQQSGKECTVDSQPAPDSPSSCMSSYVESSASPGMLPTTLPCGRLPNMESSVRSVGLQVAASSVLPCITTPHSVSSSSTTTSVVSVSTPGLPVSSPSSGSPHSLVIGYYLGDDPVPYRSLWPSAEITLGQFKQLIPKKKGSFRYFFKKLSNEFGSGVVHQEITNDSCLLPLWEGKPHPSSSVCDQHPSEYTDVDESLCTHMTTTLENRMLRLAQVGWDSSPQPGFSQFGSQDPLLPDGYESEMQEVNEEPDSQGKKYSDTEIFHWMGRRLSYFFMSPMQKFRAKGQIPYKLFVQLIKVVTVTIQFNQTEDIAIGSYLYRYNPPQIRVCRTEIAVVSMKEETDCATVEPRKLAFESLSNVSAVMQLLDLHNLSVSFPRLLQFTIQFELITPEVARMGWTLESVCFLFKIAIIMNKVQQSGQLKIHLDAPYQAAYCSGLTDSVYSKNATDEYAIGSSTFLQEFWTQLDQYPRSTSRYVRLNRRTAFVAYLNYLVLIVGGASIILCIRSLVLGFDLWKESVQFFKHWYSVQLRGHLWEFVQPWFLVIVFNDLIIVSGAIGNLWTMDKVQEKSGPISYLFGVNTLLVWSAVLRYVGFSYNKSILMRTIASAVPALLRFAVCSMVLFFAFSLCGWAVLGPYHLKFRTFLSTLESLFSLINGDDMYVTFSVVGERAPRSIYFFSRLFLYLFITLFVYIILNLFISIIFEAYEEVKEMCDTGGRPRDSLLFNFLHQTHLDCSSPEFRQDDNSPDWYVMRDRALGVRLPRRTSHGITKRLVNVWRNFTTTYVQVDNHGAAPTTPRRAILSGAQTNEQKLVQFRRLTETSASTLETETSDNVWLYRMSEKRDGLVSSTPVEHAGRYSLSSDVIGSPGTWNDDSVIVLIVSID</sequence>
<evidence type="ECO:0000256" key="8">
    <source>
        <dbReference type="ARBA" id="ARBA00022989"/>
    </source>
</evidence>
<keyword evidence="6 16" id="KW-0812">Transmembrane</keyword>
<feature type="region of interest" description="Disordered" evidence="15">
    <location>
        <begin position="391"/>
        <end position="436"/>
    </location>
</feature>
<dbReference type="Gene3D" id="2.40.240.130">
    <property type="match status" value="1"/>
</dbReference>
<protein>
    <submittedName>
        <fullName evidence="18">Mucolipin-1</fullName>
    </submittedName>
</protein>
<keyword evidence="7" id="KW-0967">Endosome</keyword>
<dbReference type="InterPro" id="IPR029071">
    <property type="entry name" value="Ubiquitin-like_domsf"/>
</dbReference>
<evidence type="ECO:0000256" key="10">
    <source>
        <dbReference type="ARBA" id="ARBA00023136"/>
    </source>
</evidence>
<evidence type="ECO:0000256" key="9">
    <source>
        <dbReference type="ARBA" id="ARBA00023065"/>
    </source>
</evidence>
<feature type="region of interest" description="Disordered" evidence="15">
    <location>
        <begin position="87"/>
        <end position="170"/>
    </location>
</feature>
<evidence type="ECO:0000256" key="7">
    <source>
        <dbReference type="ARBA" id="ARBA00022753"/>
    </source>
</evidence>
<dbReference type="GO" id="GO:0016055">
    <property type="term" value="P:Wnt signaling pathway"/>
    <property type="evidence" value="ECO:0007669"/>
    <property type="project" value="UniProtKB-KW"/>
</dbReference>
<dbReference type="Pfam" id="PF08016">
    <property type="entry name" value="PKD_channel"/>
    <property type="match status" value="1"/>
</dbReference>
<evidence type="ECO:0000256" key="6">
    <source>
        <dbReference type="ARBA" id="ARBA00022692"/>
    </source>
</evidence>
<dbReference type="GO" id="GO:0010008">
    <property type="term" value="C:endosome membrane"/>
    <property type="evidence" value="ECO:0007669"/>
    <property type="project" value="UniProtKB-SubCell"/>
</dbReference>
<feature type="domain" description="DIX" evidence="17">
    <location>
        <begin position="567"/>
        <end position="650"/>
    </location>
</feature>